<dbReference type="EMBL" id="BOMF01000053">
    <property type="protein sequence ID" value="GID45468.1"/>
    <property type="molecule type" value="Genomic_DNA"/>
</dbReference>
<feature type="transmembrane region" description="Helical" evidence="7">
    <location>
        <begin position="355"/>
        <end position="374"/>
    </location>
</feature>
<dbReference type="InterPro" id="IPR025857">
    <property type="entry name" value="MacB_PCD"/>
</dbReference>
<proteinExistence type="inferred from homology"/>
<evidence type="ECO:0000259" key="8">
    <source>
        <dbReference type="Pfam" id="PF02687"/>
    </source>
</evidence>
<dbReference type="InterPro" id="IPR003838">
    <property type="entry name" value="ABC3_permease_C"/>
</dbReference>
<evidence type="ECO:0000256" key="3">
    <source>
        <dbReference type="ARBA" id="ARBA00022692"/>
    </source>
</evidence>
<dbReference type="RefSeq" id="WP_204295979.1">
    <property type="nucleotide sequence ID" value="NZ_BAAAGQ010000029.1"/>
</dbReference>
<feature type="transmembrane region" description="Helical" evidence="7">
    <location>
        <begin position="21"/>
        <end position="41"/>
    </location>
</feature>
<evidence type="ECO:0000256" key="5">
    <source>
        <dbReference type="ARBA" id="ARBA00023136"/>
    </source>
</evidence>
<comment type="caution">
    <text evidence="10">The sequence shown here is derived from an EMBL/GenBank/DDBJ whole genome shotgun (WGS) entry which is preliminary data.</text>
</comment>
<evidence type="ECO:0000256" key="4">
    <source>
        <dbReference type="ARBA" id="ARBA00022989"/>
    </source>
</evidence>
<feature type="domain" description="ABC3 transporter permease C-terminal" evidence="8">
    <location>
        <begin position="272"/>
        <end position="384"/>
    </location>
</feature>
<keyword evidence="3 7" id="KW-0812">Transmembrane</keyword>
<keyword evidence="4 7" id="KW-1133">Transmembrane helix</keyword>
<evidence type="ECO:0000259" key="9">
    <source>
        <dbReference type="Pfam" id="PF12704"/>
    </source>
</evidence>
<dbReference type="PANTHER" id="PTHR30572:SF4">
    <property type="entry name" value="ABC TRANSPORTER PERMEASE YTRF"/>
    <property type="match status" value="1"/>
</dbReference>
<keyword evidence="2" id="KW-1003">Cell membrane</keyword>
<evidence type="ECO:0000313" key="10">
    <source>
        <dbReference type="EMBL" id="GID45468.1"/>
    </source>
</evidence>
<sequence length="391" mass="39911">MPFADVVRVGGVGLRTRPMRAFLSALGIAIGIAAMVAVVGISSSSGAELDRTLSALGTNLLTVQPGNTILGEEAELPLEAEPMIERVDGVERSSAIGRVDGAKVYRSAEIPEAQTNGLVAYAARESLPGTVGATLRDGVWLNAATGGFPAVVLGADAARRLGIGAAGPDTQILVGGVRCTVIGILDPVPLAAELDSAALLGWPAAIRWLDFDEHATTVYTRSVESRLEAVRELLPATANPAAPNEVSVSRPSDALAAKQATNQAFAGLLLGVGAVALLVGGVGVANTMVISVLERRPEIGLRRALGATRGQVRVQFLAESLLLSALGGAGGVLLGATVTVGYAAYEQWPWVIPEWALAGGLAATLVIGGMAGLYPAVRAARLSPTTALQSP</sequence>
<reference evidence="10" key="1">
    <citation type="submission" date="2021-01" db="EMBL/GenBank/DDBJ databases">
        <title>Whole genome shotgun sequence of Actinoplanes capillaceus NBRC 16408.</title>
        <authorList>
            <person name="Komaki H."/>
            <person name="Tamura T."/>
        </authorList>
    </citation>
    <scope>NUCLEOTIDE SEQUENCE [LARGE SCALE GENOMIC DNA]</scope>
    <source>
        <strain evidence="10">NBRC 16408</strain>
    </source>
</reference>
<feature type="domain" description="MacB-like periplasmic core" evidence="9">
    <location>
        <begin position="22"/>
        <end position="225"/>
    </location>
</feature>
<dbReference type="Pfam" id="PF12704">
    <property type="entry name" value="MacB_PCD"/>
    <property type="match status" value="1"/>
</dbReference>
<dbReference type="PANTHER" id="PTHR30572">
    <property type="entry name" value="MEMBRANE COMPONENT OF TRANSPORTER-RELATED"/>
    <property type="match status" value="1"/>
</dbReference>
<evidence type="ECO:0000256" key="2">
    <source>
        <dbReference type="ARBA" id="ARBA00022475"/>
    </source>
</evidence>
<gene>
    <name evidence="10" type="ORF">Aca07nite_27430</name>
</gene>
<protein>
    <submittedName>
        <fullName evidence="10">ABC transporter permease</fullName>
    </submittedName>
</protein>
<feature type="transmembrane region" description="Helical" evidence="7">
    <location>
        <begin position="265"/>
        <end position="293"/>
    </location>
</feature>
<comment type="similarity">
    <text evidence="6">Belongs to the ABC-4 integral membrane protein family.</text>
</comment>
<name>A0ABQ3WGV0_9ACTN</name>
<keyword evidence="5 7" id="KW-0472">Membrane</keyword>
<evidence type="ECO:0000256" key="7">
    <source>
        <dbReference type="SAM" id="Phobius"/>
    </source>
</evidence>
<evidence type="ECO:0000256" key="1">
    <source>
        <dbReference type="ARBA" id="ARBA00004651"/>
    </source>
</evidence>
<feature type="transmembrane region" description="Helical" evidence="7">
    <location>
        <begin position="321"/>
        <end position="343"/>
    </location>
</feature>
<accession>A0ABQ3WGV0</accession>
<comment type="subcellular location">
    <subcellularLocation>
        <location evidence="1">Cell membrane</location>
        <topology evidence="1">Multi-pass membrane protein</topology>
    </subcellularLocation>
</comment>
<organism evidence="10">
    <name type="scientific">Actinoplanes campanulatus</name>
    <dbReference type="NCBI Taxonomy" id="113559"/>
    <lineage>
        <taxon>Bacteria</taxon>
        <taxon>Bacillati</taxon>
        <taxon>Actinomycetota</taxon>
        <taxon>Actinomycetes</taxon>
        <taxon>Micromonosporales</taxon>
        <taxon>Micromonosporaceae</taxon>
        <taxon>Actinoplanes</taxon>
    </lineage>
</organism>
<evidence type="ECO:0000256" key="6">
    <source>
        <dbReference type="ARBA" id="ARBA00038076"/>
    </source>
</evidence>
<dbReference type="InterPro" id="IPR050250">
    <property type="entry name" value="Macrolide_Exporter_MacB"/>
</dbReference>
<dbReference type="Pfam" id="PF02687">
    <property type="entry name" value="FtsX"/>
    <property type="match status" value="1"/>
</dbReference>